<dbReference type="Pfam" id="PF13976">
    <property type="entry name" value="gag_pre-integrs"/>
    <property type="match status" value="1"/>
</dbReference>
<dbReference type="EMBL" id="JARYMX010000007">
    <property type="protein sequence ID" value="KAJ9542672.1"/>
    <property type="molecule type" value="Genomic_DNA"/>
</dbReference>
<dbReference type="GO" id="GO:0015074">
    <property type="term" value="P:DNA integration"/>
    <property type="evidence" value="ECO:0007669"/>
    <property type="project" value="InterPro"/>
</dbReference>
<dbReference type="InterPro" id="IPR012337">
    <property type="entry name" value="RNaseH-like_sf"/>
</dbReference>
<dbReference type="InterPro" id="IPR039537">
    <property type="entry name" value="Retrotran_Ty1/copia-like"/>
</dbReference>
<proteinExistence type="predicted"/>
<dbReference type="Gene3D" id="3.30.420.10">
    <property type="entry name" value="Ribonuclease H-like superfamily/Ribonuclease H"/>
    <property type="match status" value="1"/>
</dbReference>
<name>A0AA38W1B7_9ASTR</name>
<dbReference type="Pfam" id="PF00665">
    <property type="entry name" value="rve"/>
    <property type="match status" value="1"/>
</dbReference>
<dbReference type="PANTHER" id="PTHR42648:SF32">
    <property type="entry name" value="RIBONUCLEASE H-LIKE DOMAIN, GAG-PRE-INTEGRASE DOMAIN PROTEIN-RELATED"/>
    <property type="match status" value="1"/>
</dbReference>
<feature type="compositionally biased region" description="Polar residues" evidence="1">
    <location>
        <begin position="1471"/>
        <end position="1489"/>
    </location>
</feature>
<dbReference type="GO" id="GO:0003676">
    <property type="term" value="F:nucleic acid binding"/>
    <property type="evidence" value="ECO:0007669"/>
    <property type="project" value="InterPro"/>
</dbReference>
<dbReference type="InterPro" id="IPR001584">
    <property type="entry name" value="Integrase_cat-core"/>
</dbReference>
<evidence type="ECO:0000313" key="3">
    <source>
        <dbReference type="EMBL" id="KAJ9542672.1"/>
    </source>
</evidence>
<dbReference type="PANTHER" id="PTHR42648">
    <property type="entry name" value="TRANSPOSASE, PUTATIVE-RELATED"/>
    <property type="match status" value="1"/>
</dbReference>
<dbReference type="SUPFAM" id="SSF53098">
    <property type="entry name" value="Ribonuclease H-like"/>
    <property type="match status" value="1"/>
</dbReference>
<feature type="compositionally biased region" description="Polar residues" evidence="1">
    <location>
        <begin position="811"/>
        <end position="838"/>
    </location>
</feature>
<reference evidence="3" key="1">
    <citation type="submission" date="2023-03" db="EMBL/GenBank/DDBJ databases">
        <title>Chromosome-scale reference genome and RAD-based genetic map of yellow starthistle (Centaurea solstitialis) reveal putative structural variation and QTLs associated with invader traits.</title>
        <authorList>
            <person name="Reatini B."/>
            <person name="Cang F.A."/>
            <person name="Jiang Q."/>
            <person name="Mckibben M.T.W."/>
            <person name="Barker M.S."/>
            <person name="Rieseberg L.H."/>
            <person name="Dlugosch K.M."/>
        </authorList>
    </citation>
    <scope>NUCLEOTIDE SEQUENCE</scope>
    <source>
        <strain evidence="3">CAN-66</strain>
        <tissue evidence="3">Leaf</tissue>
    </source>
</reference>
<keyword evidence="4" id="KW-1185">Reference proteome</keyword>
<dbReference type="PROSITE" id="PS50994">
    <property type="entry name" value="INTEGRASE"/>
    <property type="match status" value="1"/>
</dbReference>
<protein>
    <recommendedName>
        <fullName evidence="2">Integrase catalytic domain-containing protein</fullName>
    </recommendedName>
</protein>
<accession>A0AA38W1B7</accession>
<dbReference type="Pfam" id="PF10551">
    <property type="entry name" value="MULE"/>
    <property type="match status" value="1"/>
</dbReference>
<dbReference type="InterPro" id="IPR057670">
    <property type="entry name" value="SH3_retrovirus"/>
</dbReference>
<evidence type="ECO:0000256" key="1">
    <source>
        <dbReference type="SAM" id="MobiDB-lite"/>
    </source>
</evidence>
<evidence type="ECO:0000259" key="2">
    <source>
        <dbReference type="PROSITE" id="PS50994"/>
    </source>
</evidence>
<feature type="region of interest" description="Disordered" evidence="1">
    <location>
        <begin position="810"/>
        <end position="839"/>
    </location>
</feature>
<dbReference type="Proteomes" id="UP001172457">
    <property type="component" value="Chromosome 7"/>
</dbReference>
<feature type="domain" description="Integrase catalytic" evidence="2">
    <location>
        <begin position="1141"/>
        <end position="1307"/>
    </location>
</feature>
<dbReference type="InterPro" id="IPR036397">
    <property type="entry name" value="RNaseH_sf"/>
</dbReference>
<dbReference type="Pfam" id="PF25597">
    <property type="entry name" value="SH3_retrovirus"/>
    <property type="match status" value="1"/>
</dbReference>
<feature type="region of interest" description="Disordered" evidence="1">
    <location>
        <begin position="1467"/>
        <end position="1532"/>
    </location>
</feature>
<organism evidence="3 4">
    <name type="scientific">Centaurea solstitialis</name>
    <name type="common">yellow star-thistle</name>
    <dbReference type="NCBI Taxonomy" id="347529"/>
    <lineage>
        <taxon>Eukaryota</taxon>
        <taxon>Viridiplantae</taxon>
        <taxon>Streptophyta</taxon>
        <taxon>Embryophyta</taxon>
        <taxon>Tracheophyta</taxon>
        <taxon>Spermatophyta</taxon>
        <taxon>Magnoliopsida</taxon>
        <taxon>eudicotyledons</taxon>
        <taxon>Gunneridae</taxon>
        <taxon>Pentapetalae</taxon>
        <taxon>asterids</taxon>
        <taxon>campanulids</taxon>
        <taxon>Asterales</taxon>
        <taxon>Asteraceae</taxon>
        <taxon>Carduoideae</taxon>
        <taxon>Cardueae</taxon>
        <taxon>Centaureinae</taxon>
        <taxon>Centaurea</taxon>
    </lineage>
</organism>
<evidence type="ECO:0000313" key="4">
    <source>
        <dbReference type="Proteomes" id="UP001172457"/>
    </source>
</evidence>
<sequence length="1532" mass="175344">MHSVESFIDVSINVVKQSSNEGIQDFVSGCVEHGVEEGICNEYVRNDQGVNSVDLDEDHQEDLNSPDMVESSDGSKSWIPRLMIIERNRYEVYKFVDWQNHILYSDKEMRFSKSNRQLNYSEQKNICYSCTKKIGVTKGHRLRETLSGGVRRSGADEKARLNYKEFGDCVSFDATYRTISNHKKTVVIGAALMNTENEINYTWVLRAFMKAHGRQMVFVMTDQCPAMKQAIPIVFPESKHRLCLWHITDKLDSKITSYMRQSTTFVSDIKKLVWNVNFGTEIRSSWIPAFFKDFPMSGLIQTPSRSESVNAFFNVYHEFWSDLRSFLTSFDNAIEEQRTKHASEEVKTKTAIPKKVSPSMMEEHATTVYTLRILFDFQEELSMATWNCGLDERAEVSGLLENAKYGYCCSIKVIVAEGYSILTSGIRAINSESEIKTMDSQEGVFANKVPMLKPNEFDMWKIRIRQHILLTDYSMWDVIENGPTERKAGEDGVVPPPRFQVWRREVGESWIQRQRTRSSTTAAINFHAPDGSHVFTSFANDPTLNAPKREEYRDIVNRLLPRQVLMPKRVDWNLLRSMGVENDIKAFLEKHAYDEDGNEYYICHAWERVFDIAETLYRELIVEFVATFRFDAIKALEEFHQSCMTFRLGGVWRSLSLVNFALALGIYTQSDVDAPQIYVKGFLASSDRLLHRMLIQAVNARSSSEEKVTVHDLWLLEQLYTDDKYPNAPYLIAVQLTKASGYRDGSRLVGGQYITRLAKHFGILIDAAISSMTNLGEMGLIDMDQLQGMGVARIEHMIGRDYNAWIHNPQAYGTRSQPSSQPRSTHETGGTSGTNAGQQPAEWTAYSGYQDLSNQLSEMSISYGRHHQHVEYNTVEAFHQANWQSGVMNQMASHFGIQPNTAYAPSPYWPYSEDAPPGFGGRGTEKYEKRRENVKNVQHQYSIHLASAKFQIWRRQPPPSIQNMQGRQYDTRYEAETRVKVRVVPIRCGVRSLIIRLCIVDVYYVEQLKYNLVTVSQVCDKKHSILFNDEECLILSLEFKIVDRSMILLRAPRKENVYCLDLEDVSCKSSLICLLSKASLSESSLWHRRMCHMNFKNMTKLVKGNLVRGLPAKEFSCDDHCVSCLKGKQHKSTHKPKEVNTISFPLQLLHMDLFGPTNLMSIGKKSYCLVIVDDYSRFTWVFFLRTKDETKWTDQTLCDQSRKQDQSECKSHQVINGTEFKNRDLNYFCEEKGIERQYSVPRTPQQNGVAERRNRTLIEAARTMFVDSKLPITFWAEAVNTACYVQNRVLIVQSKGKTPYEIFEKKKPFIGFLKPFGCPCTILNTKSHLGKFDSKSEDRFLVGYSSQSKALRVFNSSSRIIEESDNVECNENTPNIPGVGPNWLFDIDSLSNSLNMSYAVDTRTGADKSNVKQTETPFVMFPMPTVDPIELCTTVREPETQKEGDQDETQKEGEADQIQKEIELVGDHDQGTSTSQQQNPVNDSQTSDAADSHMNVVDSNVEDLPVQQESHDSYESNLGFDLSEEPLHLTRT</sequence>
<comment type="caution">
    <text evidence="3">The sequence shown here is derived from an EMBL/GenBank/DDBJ whole genome shotgun (WGS) entry which is preliminary data.</text>
</comment>
<dbReference type="InterPro" id="IPR025724">
    <property type="entry name" value="GAG-pre-integrase_dom"/>
</dbReference>
<gene>
    <name evidence="3" type="ORF">OSB04_029178</name>
</gene>
<feature type="region of interest" description="Disordered" evidence="1">
    <location>
        <begin position="1437"/>
        <end position="1456"/>
    </location>
</feature>
<dbReference type="InterPro" id="IPR018289">
    <property type="entry name" value="MULE_transposase_dom"/>
</dbReference>